<gene>
    <name evidence="3" type="ordered locus">Nham_2639</name>
</gene>
<dbReference type="InterPro" id="IPR037126">
    <property type="entry name" value="PdaC/RsiV-like_sf"/>
</dbReference>
<feature type="chain" id="PRO_5004195752" description="DUF3298 domain-containing protein" evidence="1">
    <location>
        <begin position="39"/>
        <end position="276"/>
    </location>
</feature>
<dbReference type="HOGENOM" id="CLU_1056323_0_0_5"/>
<dbReference type="STRING" id="323097.Nham_2639"/>
<evidence type="ECO:0000256" key="1">
    <source>
        <dbReference type="SAM" id="SignalP"/>
    </source>
</evidence>
<dbReference type="Gene3D" id="3.30.565.40">
    <property type="entry name" value="Fervidobacterium nodosum Rt17-B1 like"/>
    <property type="match status" value="1"/>
</dbReference>
<keyword evidence="1" id="KW-0732">Signal</keyword>
<organism evidence="3 4">
    <name type="scientific">Nitrobacter hamburgensis (strain DSM 10229 / NCIMB 13809 / X14)</name>
    <dbReference type="NCBI Taxonomy" id="323097"/>
    <lineage>
        <taxon>Bacteria</taxon>
        <taxon>Pseudomonadati</taxon>
        <taxon>Pseudomonadota</taxon>
        <taxon>Alphaproteobacteria</taxon>
        <taxon>Hyphomicrobiales</taxon>
        <taxon>Nitrobacteraceae</taxon>
        <taxon>Nitrobacter</taxon>
    </lineage>
</organism>
<protein>
    <recommendedName>
        <fullName evidence="2">DUF3298 domain-containing protein</fullName>
    </recommendedName>
</protein>
<feature type="domain" description="DUF3298" evidence="2">
    <location>
        <begin position="212"/>
        <end position="249"/>
    </location>
</feature>
<dbReference type="InterPro" id="IPR021729">
    <property type="entry name" value="DUF3298"/>
</dbReference>
<keyword evidence="4" id="KW-1185">Reference proteome</keyword>
<proteinExistence type="predicted"/>
<dbReference type="KEGG" id="nha:Nham_2639"/>
<dbReference type="eggNOG" id="ENOG5031DQ0">
    <property type="taxonomic scope" value="Bacteria"/>
</dbReference>
<dbReference type="Pfam" id="PF11738">
    <property type="entry name" value="DUF3298"/>
    <property type="match status" value="1"/>
</dbReference>
<dbReference type="EMBL" id="CP000319">
    <property type="protein sequence ID" value="ABE63420.1"/>
    <property type="molecule type" value="Genomic_DNA"/>
</dbReference>
<accession>Q1QK27</accession>
<evidence type="ECO:0000313" key="4">
    <source>
        <dbReference type="Proteomes" id="UP000001953"/>
    </source>
</evidence>
<dbReference type="AlphaFoldDB" id="Q1QK27"/>
<dbReference type="Gene3D" id="3.90.640.20">
    <property type="entry name" value="Heat-shock cognate protein, ATPase"/>
    <property type="match status" value="1"/>
</dbReference>
<feature type="signal peptide" evidence="1">
    <location>
        <begin position="1"/>
        <end position="38"/>
    </location>
</feature>
<name>Q1QK27_NITHX</name>
<dbReference type="Proteomes" id="UP000001953">
    <property type="component" value="Chromosome"/>
</dbReference>
<evidence type="ECO:0000313" key="3">
    <source>
        <dbReference type="EMBL" id="ABE63420.1"/>
    </source>
</evidence>
<evidence type="ECO:0000259" key="2">
    <source>
        <dbReference type="Pfam" id="PF11738"/>
    </source>
</evidence>
<reference evidence="3 4" key="1">
    <citation type="submission" date="2006-03" db="EMBL/GenBank/DDBJ databases">
        <title>Complete sequence of chromosome of Nitrobacter hamburgensis X14.</title>
        <authorList>
            <consortium name="US DOE Joint Genome Institute"/>
            <person name="Copeland A."/>
            <person name="Lucas S."/>
            <person name="Lapidus A."/>
            <person name="Barry K."/>
            <person name="Detter J.C."/>
            <person name="Glavina del Rio T."/>
            <person name="Hammon N."/>
            <person name="Israni S."/>
            <person name="Dalin E."/>
            <person name="Tice H."/>
            <person name="Pitluck S."/>
            <person name="Chain P."/>
            <person name="Malfatti S."/>
            <person name="Shin M."/>
            <person name="Vergez L."/>
            <person name="Schmutz J."/>
            <person name="Larimer F."/>
            <person name="Land M."/>
            <person name="Hauser L."/>
            <person name="Kyrpides N."/>
            <person name="Ivanova N."/>
            <person name="Ward B."/>
            <person name="Arp D."/>
            <person name="Klotz M."/>
            <person name="Stein L."/>
            <person name="O'Mullan G."/>
            <person name="Starkenburg S."/>
            <person name="Sayavedra L."/>
            <person name="Poret-Peterson A.T."/>
            <person name="Gentry M.E."/>
            <person name="Bruce D."/>
            <person name="Richardson P."/>
        </authorList>
    </citation>
    <scope>NUCLEOTIDE SEQUENCE [LARGE SCALE GENOMIC DNA]</scope>
    <source>
        <strain evidence="4">DSM 10229 / NCIMB 13809 / X14</strain>
    </source>
</reference>
<sequence length="276" mass="29932">MTMNGAMISLTSTSAKSLIRRALFGGLVALACVNGSLAAEPNPDFTVKTKYIDASITLDGTIRANAPLADNLLAEGKRWIEKNRVEAAKEFKTAPELFRDGRAWVFERGYSQTAKAGERYVSIVRIDYVYTGGAHPNTFIDTILWDDEAKKQISVRPFFKETADNGPTLKALRAAAIAAVQAEKKERGIDDSGTIDWYKGVEPTLLKVGAVSLAPSTIADKSAGLKFHYSPYAVGPYAEGPYTVFVPWETFKAYLSPQGLAIFAGNQPSGAKLGRQ</sequence>